<dbReference type="OrthoDB" id="1701386at2"/>
<keyword evidence="1" id="KW-0472">Membrane</keyword>
<name>A0A4Q9DHK9_9BACL</name>
<keyword evidence="1" id="KW-0812">Transmembrane</keyword>
<dbReference type="AlphaFoldDB" id="A0A4Q9DHK9"/>
<dbReference type="Proteomes" id="UP000293142">
    <property type="component" value="Unassembled WGS sequence"/>
</dbReference>
<feature type="transmembrane region" description="Helical" evidence="1">
    <location>
        <begin position="60"/>
        <end position="81"/>
    </location>
</feature>
<dbReference type="Pfam" id="PF04020">
    <property type="entry name" value="Phage_holin_4_2"/>
    <property type="match status" value="1"/>
</dbReference>
<dbReference type="PANTHER" id="PTHR37309">
    <property type="entry name" value="SLR0284 PROTEIN"/>
    <property type="match status" value="1"/>
</dbReference>
<reference evidence="2 3" key="1">
    <citation type="submission" date="2019-02" db="EMBL/GenBank/DDBJ databases">
        <title>Paenibacillus sp. nov., isolated from surface-sterilized tissue of Thalictrum simplex L.</title>
        <authorList>
            <person name="Tuo L."/>
        </authorList>
    </citation>
    <scope>NUCLEOTIDE SEQUENCE [LARGE SCALE GENOMIC DNA]</scope>
    <source>
        <strain evidence="2 3">N2SHLJ1</strain>
    </source>
</reference>
<proteinExistence type="predicted"/>
<comment type="caution">
    <text evidence="2">The sequence shown here is derived from an EMBL/GenBank/DDBJ whole genome shotgun (WGS) entry which is preliminary data.</text>
</comment>
<feature type="transmembrane region" description="Helical" evidence="1">
    <location>
        <begin position="7"/>
        <end position="27"/>
    </location>
</feature>
<protein>
    <submittedName>
        <fullName evidence="2">Phage holin family protein</fullName>
    </submittedName>
</protein>
<evidence type="ECO:0000256" key="1">
    <source>
        <dbReference type="SAM" id="Phobius"/>
    </source>
</evidence>
<evidence type="ECO:0000313" key="2">
    <source>
        <dbReference type="EMBL" id="TBL71416.1"/>
    </source>
</evidence>
<keyword evidence="3" id="KW-1185">Reference proteome</keyword>
<feature type="transmembrane region" description="Helical" evidence="1">
    <location>
        <begin position="33"/>
        <end position="53"/>
    </location>
</feature>
<keyword evidence="1" id="KW-1133">Transmembrane helix</keyword>
<organism evidence="2 3">
    <name type="scientific">Paenibacillus thalictri</name>
    <dbReference type="NCBI Taxonomy" id="2527873"/>
    <lineage>
        <taxon>Bacteria</taxon>
        <taxon>Bacillati</taxon>
        <taxon>Bacillota</taxon>
        <taxon>Bacilli</taxon>
        <taxon>Bacillales</taxon>
        <taxon>Paenibacillaceae</taxon>
        <taxon>Paenibacillus</taxon>
    </lineage>
</organism>
<dbReference type="InterPro" id="IPR007165">
    <property type="entry name" value="Phage_holin_4_2"/>
</dbReference>
<accession>A0A4Q9DHK9</accession>
<dbReference type="PANTHER" id="PTHR37309:SF1">
    <property type="entry name" value="SLR0284 PROTEIN"/>
    <property type="match status" value="1"/>
</dbReference>
<feature type="transmembrane region" description="Helical" evidence="1">
    <location>
        <begin position="87"/>
        <end position="105"/>
    </location>
</feature>
<dbReference type="EMBL" id="SIRE01000026">
    <property type="protein sequence ID" value="TBL71416.1"/>
    <property type="molecule type" value="Genomic_DNA"/>
</dbReference>
<gene>
    <name evidence="2" type="ORF">EYB31_30475</name>
</gene>
<sequence length="121" mass="13238">MHILGHIVRFIVSAVVLMIVSFIVPAFQVGGFWSAFFLALVIAVAAYIIEGIFGRKITPFGRGIVGFLTSALVIWLAQFIVTGMKTSIIGAILAALVIGIIDLFIPVKTPFEQFTDDRKRK</sequence>
<evidence type="ECO:0000313" key="3">
    <source>
        <dbReference type="Proteomes" id="UP000293142"/>
    </source>
</evidence>
<dbReference type="RefSeq" id="WP_131017282.1">
    <property type="nucleotide sequence ID" value="NZ_SIRE01000026.1"/>
</dbReference>